<organism evidence="3 5">
    <name type="scientific">Furculomyces boomerangus</name>
    <dbReference type="NCBI Taxonomy" id="61424"/>
    <lineage>
        <taxon>Eukaryota</taxon>
        <taxon>Fungi</taxon>
        <taxon>Fungi incertae sedis</taxon>
        <taxon>Zoopagomycota</taxon>
        <taxon>Kickxellomycotina</taxon>
        <taxon>Harpellomycetes</taxon>
        <taxon>Harpellales</taxon>
        <taxon>Harpellaceae</taxon>
        <taxon>Furculomyces</taxon>
    </lineage>
</organism>
<dbReference type="AlphaFoldDB" id="A0A2T9Y675"/>
<dbReference type="EMBL" id="MBFT01000521">
    <property type="protein sequence ID" value="PVU89813.1"/>
    <property type="molecule type" value="Genomic_DNA"/>
</dbReference>
<protein>
    <recommendedName>
        <fullName evidence="2">PB1 domain-containing protein</fullName>
    </recommendedName>
</protein>
<dbReference type="OrthoDB" id="5584239at2759"/>
<evidence type="ECO:0000313" key="5">
    <source>
        <dbReference type="Proteomes" id="UP000245699"/>
    </source>
</evidence>
<name>A0A2T9Y675_9FUNG</name>
<feature type="domain" description="PB1" evidence="2">
    <location>
        <begin position="4"/>
        <end position="83"/>
    </location>
</feature>
<feature type="compositionally biased region" description="Low complexity" evidence="1">
    <location>
        <begin position="116"/>
        <end position="129"/>
    </location>
</feature>
<dbReference type="InterPro" id="IPR000270">
    <property type="entry name" value="PB1_dom"/>
</dbReference>
<gene>
    <name evidence="4" type="ORF">BB559_004927</name>
    <name evidence="3" type="ORF">BB559_005870</name>
</gene>
<evidence type="ECO:0000259" key="2">
    <source>
        <dbReference type="Pfam" id="PF00564"/>
    </source>
</evidence>
<evidence type="ECO:0000256" key="1">
    <source>
        <dbReference type="SAM" id="MobiDB-lite"/>
    </source>
</evidence>
<dbReference type="Gene3D" id="3.10.20.90">
    <property type="entry name" value="Phosphatidylinositol 3-kinase Catalytic Subunit, Chain A, domain 1"/>
    <property type="match status" value="1"/>
</dbReference>
<keyword evidence="5" id="KW-1185">Reference proteome</keyword>
<reference evidence="3 5" key="1">
    <citation type="journal article" date="2018" name="MBio">
        <title>Comparative Genomics Reveals the Core Gene Toolbox for the Fungus-Insect Symbiosis.</title>
        <authorList>
            <person name="Wang Y."/>
            <person name="Stata M."/>
            <person name="Wang W."/>
            <person name="Stajich J.E."/>
            <person name="White M.M."/>
            <person name="Moncalvo J.M."/>
        </authorList>
    </citation>
    <scope>NUCLEOTIDE SEQUENCE [LARGE SCALE GENOMIC DNA]</scope>
    <source>
        <strain evidence="3 5">AUS-77-4</strain>
    </source>
</reference>
<evidence type="ECO:0000313" key="4">
    <source>
        <dbReference type="EMBL" id="PVU89813.1"/>
    </source>
</evidence>
<dbReference type="Pfam" id="PF00564">
    <property type="entry name" value="PB1"/>
    <property type="match status" value="1"/>
</dbReference>
<dbReference type="Proteomes" id="UP000245699">
    <property type="component" value="Unassembled WGS sequence"/>
</dbReference>
<sequence>MAPIVIKFVYKGPESYRYYWNNSEILTWNKMTDGLRVLFGISDENLALVYKDNDGENVMVTNQFDLTHMLTTNLEHKFIKVLVLKGTIEELLKVSSSLGNDDTVDIDRKSSDSADSKNVSPSPSLYSSKSKVKAQRFPMPKFEDLDVLQK</sequence>
<dbReference type="EMBL" id="MBFT01000684">
    <property type="protein sequence ID" value="PVU87833.1"/>
    <property type="molecule type" value="Genomic_DNA"/>
</dbReference>
<feature type="compositionally biased region" description="Basic and acidic residues" evidence="1">
    <location>
        <begin position="105"/>
        <end position="115"/>
    </location>
</feature>
<evidence type="ECO:0000313" key="3">
    <source>
        <dbReference type="EMBL" id="PVU87833.1"/>
    </source>
</evidence>
<proteinExistence type="predicted"/>
<comment type="caution">
    <text evidence="3">The sequence shown here is derived from an EMBL/GenBank/DDBJ whole genome shotgun (WGS) entry which is preliminary data.</text>
</comment>
<feature type="region of interest" description="Disordered" evidence="1">
    <location>
        <begin position="99"/>
        <end position="133"/>
    </location>
</feature>
<dbReference type="SUPFAM" id="SSF54277">
    <property type="entry name" value="CAD &amp; PB1 domains"/>
    <property type="match status" value="1"/>
</dbReference>
<accession>A0A2T9Y675</accession>